<feature type="binding site" evidence="3">
    <location>
        <begin position="1051"/>
        <end position="1058"/>
    </location>
    <ligand>
        <name>ATP</name>
        <dbReference type="ChEBI" id="CHEBI:30616"/>
    </ligand>
</feature>
<dbReference type="GO" id="GO:0003677">
    <property type="term" value="F:DNA binding"/>
    <property type="evidence" value="ECO:0007669"/>
    <property type="project" value="InterPro"/>
</dbReference>
<name>A0A8I0K071_9ACTN</name>
<dbReference type="SUPFAM" id="SSF52540">
    <property type="entry name" value="P-loop containing nucleoside triphosphate hydrolases"/>
    <property type="match status" value="2"/>
</dbReference>
<feature type="transmembrane region" description="Helical" evidence="5">
    <location>
        <begin position="327"/>
        <end position="345"/>
    </location>
</feature>
<dbReference type="PANTHER" id="PTHR22683:SF1">
    <property type="entry name" value="TYPE VII SECRETION SYSTEM PROTEIN ESSC"/>
    <property type="match status" value="1"/>
</dbReference>
<evidence type="ECO:0000256" key="2">
    <source>
        <dbReference type="ARBA" id="ARBA00022840"/>
    </source>
</evidence>
<dbReference type="InterPro" id="IPR027417">
    <property type="entry name" value="P-loop_NTPase"/>
</dbReference>
<dbReference type="InterPro" id="IPR003593">
    <property type="entry name" value="AAA+_ATPase"/>
</dbReference>
<dbReference type="RefSeq" id="WP_187769489.1">
    <property type="nucleotide sequence ID" value="NZ_JACTVM010000002.1"/>
</dbReference>
<sequence length="1519" mass="164127">MRLLVTAEAASSGESRDAIVAYSAASTVGDLESLLQQLFGQRPLHADVADVIDLDARRGGAGDRTGPGLYLGSRRLDPDTTLADAGIRHGAVVGLGGPSRHRAQEPQGLVEVRVSSGRGAGRVHRLGIGTWTIGSAEHCAIRIAGAPEIAARLEVDAQGTVEVTADETARDLTVPVPARREPPSEPIVLAASVATRQRRRFRRKRPGLSALQQGRQVDPGAPLPLVRLDREAVTAPTTWNAGAVLGVANVLFELGSVSAPDASLSPSAIGPELDYNRPPRLHPPARTSEFSLPSEPKRPDKSPIPVIMMLSPMVMSGFMYWRTGSIFSLMFMILMPIMMLLNATGTRRQQKVRYQEQLAEFHRRRADVEKAAVDSLTSERGQRRSIYPDPASVLLFATGPRSRLWERRRWDPDFLELRLGTSDLPSDVIVKDSTREQHEGPLRWTAPDVPVVVPLAPTAVLGICGPPDECLTTTSWLVAQVAALHSPTDASLWVFTDRTNATAWEWTKWLPHARTSEDHPRAARLAIDEDDRAGMISELSAIVDRRKELDTDERESLPSIVVVLDGARELRMAPGMTSLLKSGAFVHVYFICLDRTARELPEECRAVVELHGELLDLETTAERHIDGVRRDIVDSAWLERLGRALSPIRDVSTEDLSSSLPAASRLLDVLGLDSPTGDDLVRTWAGGGRTTKAVIGEGLDGPFRIDVRADGPHGLIAGTTGSGKSELLQTIIASLAVGNRPDEFNFVLIDYKGGAAFMDCQHLPHTVGMVTDLDGHLTTRALESLGAELRRREHQLADAQAKDIEDYLAARQPGDEPMPRLLIIIDEFAALVAELPDFVTGLVDVARRGRSLGVHLILATQRPAGVVNAEIKSNTNLRIALRVTDANDSDDVIESKVAAEIPKSFPGRAYARLGHSSLTPFQSSRVGGRPVGDERAELRSRGFGIDELVAPPKAAGDGEEDVSIPTDLATLVGAVREANDLIGLEPMRKPWLPPLPETLTLDELEVEPAPAIGEKADIPPIVFGRGDLPHLQQQEVASWDLQRAGHLVIAGQSRSGRSWSLRTIAAAIARQTAPTDVHVFGIDAGNNALLPLMSLPHVGAVVTRTQTDRIFRLFAHLGQELTKRQQVLAEQGFADIAEQRAAVDGPDRMPYLVVLLDRLEGFTTAFESVDGGVLLERLVGLLQEGVGAGIRIVIGADRSGILGRYSLLVDDRIVLSMSDPSDFSVVGLPTKQVPAHIPPGRGFRAGERPQEVQFAMIDASGEGTAQVRAIHELGRLVAERYGDLPRSLRPHRIDELPVAISLDEALGLEPSDAALSPSFIPIGVGGDTLSLEGFDPLATGPGFLVAGPPRSGRSSALLIPVSQHLQHRRDVLVIAPRRSPLRDLDDRRLQLFTGSEPIDEIREALSRLRTQHLVVVDDFEVVGADSPLGQLLGETYGAMRDTPNAMIIGGGIDELGAVYRGLPADLKRGRTGLVLSPRASNDGDVLNARLPRSVGAAVPPGRGLLINPTGYRWIQVPKA</sequence>
<evidence type="ECO:0000256" key="1">
    <source>
        <dbReference type="ARBA" id="ARBA00022741"/>
    </source>
</evidence>
<organism evidence="7 8">
    <name type="scientific">Aeromicrobium senzhongii</name>
    <dbReference type="NCBI Taxonomy" id="2663859"/>
    <lineage>
        <taxon>Bacteria</taxon>
        <taxon>Bacillati</taxon>
        <taxon>Actinomycetota</taxon>
        <taxon>Actinomycetes</taxon>
        <taxon>Propionibacteriales</taxon>
        <taxon>Nocardioidaceae</taxon>
        <taxon>Aeromicrobium</taxon>
    </lineage>
</organism>
<keyword evidence="7" id="KW-0131">Cell cycle</keyword>
<evidence type="ECO:0000256" key="3">
    <source>
        <dbReference type="PROSITE-ProRule" id="PRU00289"/>
    </source>
</evidence>
<comment type="caution">
    <text evidence="7">The sequence shown here is derived from an EMBL/GenBank/DDBJ whole genome shotgun (WGS) entry which is preliminary data.</text>
</comment>
<reference evidence="7" key="1">
    <citation type="submission" date="2020-09" db="EMBL/GenBank/DDBJ databases">
        <title>Novel species in genus Aeromicrobium.</title>
        <authorList>
            <person name="Zhang G."/>
        </authorList>
    </citation>
    <scope>NUCLEOTIDE SEQUENCE</scope>
    <source>
        <strain evidence="7">Zg-636</strain>
    </source>
</reference>
<dbReference type="Gene3D" id="3.40.50.300">
    <property type="entry name" value="P-loop containing nucleotide triphosphate hydrolases"/>
    <property type="match status" value="4"/>
</dbReference>
<evidence type="ECO:0000256" key="5">
    <source>
        <dbReference type="SAM" id="Phobius"/>
    </source>
</evidence>
<evidence type="ECO:0000256" key="4">
    <source>
        <dbReference type="SAM" id="MobiDB-lite"/>
    </source>
</evidence>
<dbReference type="Proteomes" id="UP000620591">
    <property type="component" value="Unassembled WGS sequence"/>
</dbReference>
<dbReference type="GO" id="GO:0051301">
    <property type="term" value="P:cell division"/>
    <property type="evidence" value="ECO:0007669"/>
    <property type="project" value="UniProtKB-KW"/>
</dbReference>
<keyword evidence="5" id="KW-1133">Transmembrane helix</keyword>
<gene>
    <name evidence="7" type="ORF">IBG24_10425</name>
</gene>
<feature type="domain" description="FtsK" evidence="6">
    <location>
        <begin position="1033"/>
        <end position="1224"/>
    </location>
</feature>
<feature type="region of interest" description="Disordered" evidence="4">
    <location>
        <begin position="267"/>
        <end position="303"/>
    </location>
</feature>
<evidence type="ECO:0000313" key="8">
    <source>
        <dbReference type="Proteomes" id="UP000620591"/>
    </source>
</evidence>
<dbReference type="PANTHER" id="PTHR22683">
    <property type="entry name" value="SPORULATION PROTEIN RELATED"/>
    <property type="match status" value="1"/>
</dbReference>
<keyword evidence="5" id="KW-0812">Transmembrane</keyword>
<keyword evidence="5" id="KW-0472">Membrane</keyword>
<keyword evidence="7" id="KW-0132">Cell division</keyword>
<protein>
    <submittedName>
        <fullName evidence="7">Cell division-like protein</fullName>
    </submittedName>
</protein>
<proteinExistence type="predicted"/>
<dbReference type="GO" id="GO:0005524">
    <property type="term" value="F:ATP binding"/>
    <property type="evidence" value="ECO:0007669"/>
    <property type="project" value="UniProtKB-UniRule"/>
</dbReference>
<keyword evidence="1 3" id="KW-0547">Nucleotide-binding</keyword>
<keyword evidence="2 3" id="KW-0067">ATP-binding</keyword>
<dbReference type="CDD" id="cd01127">
    <property type="entry name" value="TrwB_TraG_TraD_VirD4"/>
    <property type="match status" value="1"/>
</dbReference>
<dbReference type="Pfam" id="PF01580">
    <property type="entry name" value="FtsK_SpoIIIE"/>
    <property type="match status" value="2"/>
</dbReference>
<dbReference type="EMBL" id="JACTVM010000002">
    <property type="protein sequence ID" value="MBC9226732.1"/>
    <property type="molecule type" value="Genomic_DNA"/>
</dbReference>
<dbReference type="PROSITE" id="PS50901">
    <property type="entry name" value="FTSK"/>
    <property type="match status" value="2"/>
</dbReference>
<accession>A0A8I0K071</accession>
<dbReference type="InterPro" id="IPR050206">
    <property type="entry name" value="FtsK/SpoIIIE/SftA"/>
</dbReference>
<evidence type="ECO:0000313" key="7">
    <source>
        <dbReference type="EMBL" id="MBC9226732.1"/>
    </source>
</evidence>
<dbReference type="SMART" id="SM00382">
    <property type="entry name" value="AAA"/>
    <property type="match status" value="2"/>
</dbReference>
<evidence type="ECO:0000259" key="6">
    <source>
        <dbReference type="PROSITE" id="PS50901"/>
    </source>
</evidence>
<feature type="binding site" evidence="3">
    <location>
        <begin position="718"/>
        <end position="725"/>
    </location>
    <ligand>
        <name>ATP</name>
        <dbReference type="ChEBI" id="CHEBI:30616"/>
    </ligand>
</feature>
<feature type="domain" description="FtsK" evidence="6">
    <location>
        <begin position="700"/>
        <end position="890"/>
    </location>
</feature>
<feature type="region of interest" description="Disordered" evidence="4">
    <location>
        <begin position="201"/>
        <end position="222"/>
    </location>
</feature>
<dbReference type="InterPro" id="IPR002543">
    <property type="entry name" value="FtsK_dom"/>
</dbReference>